<evidence type="ECO:0000313" key="1">
    <source>
        <dbReference type="EMBL" id="CBY38738.1"/>
    </source>
</evidence>
<protein>
    <submittedName>
        <fullName evidence="1">Uncharacterized protein</fullName>
    </submittedName>
</protein>
<name>E4YTE9_OIKDI</name>
<accession>E4YTE9</accession>
<dbReference type="EMBL" id="FN655311">
    <property type="protein sequence ID" value="CBY38738.1"/>
    <property type="molecule type" value="Genomic_DNA"/>
</dbReference>
<reference evidence="1" key="1">
    <citation type="journal article" date="2010" name="Science">
        <title>Plasticity of animal genome architecture unmasked by rapid evolution of a pelagic tunicate.</title>
        <authorList>
            <person name="Denoeud F."/>
            <person name="Henriet S."/>
            <person name="Mungpakdee S."/>
            <person name="Aury J.M."/>
            <person name="Da Silva C."/>
            <person name="Brinkmann H."/>
            <person name="Mikhaleva J."/>
            <person name="Olsen L.C."/>
            <person name="Jubin C."/>
            <person name="Canestro C."/>
            <person name="Bouquet J.M."/>
            <person name="Danks G."/>
            <person name="Poulain J."/>
            <person name="Campsteijn C."/>
            <person name="Adamski M."/>
            <person name="Cross I."/>
            <person name="Yadetie F."/>
            <person name="Muffato M."/>
            <person name="Louis A."/>
            <person name="Butcher S."/>
            <person name="Tsagkogeorga G."/>
            <person name="Konrad A."/>
            <person name="Singh S."/>
            <person name="Jensen M.F."/>
            <person name="Cong E.H."/>
            <person name="Eikeseth-Otteraa H."/>
            <person name="Noel B."/>
            <person name="Anthouard V."/>
            <person name="Porcel B.M."/>
            <person name="Kachouri-Lafond R."/>
            <person name="Nishino A."/>
            <person name="Ugolini M."/>
            <person name="Chourrout P."/>
            <person name="Nishida H."/>
            <person name="Aasland R."/>
            <person name="Huzurbazar S."/>
            <person name="Westhof E."/>
            <person name="Delsuc F."/>
            <person name="Lehrach H."/>
            <person name="Reinhardt R."/>
            <person name="Weissenbach J."/>
            <person name="Roy S.W."/>
            <person name="Artiguenave F."/>
            <person name="Postlethwait J.H."/>
            <person name="Manak J.R."/>
            <person name="Thompson E.M."/>
            <person name="Jaillon O."/>
            <person name="Du Pasquier L."/>
            <person name="Boudinot P."/>
            <person name="Liberles D.A."/>
            <person name="Volff J.N."/>
            <person name="Philippe H."/>
            <person name="Lenhard B."/>
            <person name="Roest Crollius H."/>
            <person name="Wincker P."/>
            <person name="Chourrout D."/>
        </authorList>
    </citation>
    <scope>NUCLEOTIDE SEQUENCE [LARGE SCALE GENOMIC DNA]</scope>
</reference>
<proteinExistence type="predicted"/>
<sequence length="310" mass="34806">MDSQSVYSPLSSPPLLLGLGLHRKLYIDQIFQTINRNYVLTPVLGDAPEFNVISRAAASIMQYAKTEALGHILYLEKNKHTTIEIKSDTIQSGDIIAFNFSYENPYSHHSSADDQLKALTLQTRHPDLMSKCSCSESQGFVTITGDHGYQEYGGNGEKFVLNEYLVGNTMQLKLSFKHNTACFKPFIIDRMSNRGISPVVQMKIQVHDANMNPRTLAQNVTIKVGSNVKREFEKHLGLNYPVTRARSRRASGLRPLKTLDVKNGKNNFSRNKLVLKKQGHGSVLYIPGGEAWKFLENLFVKLGADMVNEE</sequence>
<gene>
    <name evidence="1" type="ORF">GSOID_T00019256001</name>
</gene>
<organism evidence="1">
    <name type="scientific">Oikopleura dioica</name>
    <name type="common">Tunicate</name>
    <dbReference type="NCBI Taxonomy" id="34765"/>
    <lineage>
        <taxon>Eukaryota</taxon>
        <taxon>Metazoa</taxon>
        <taxon>Chordata</taxon>
        <taxon>Tunicata</taxon>
        <taxon>Appendicularia</taxon>
        <taxon>Copelata</taxon>
        <taxon>Oikopleuridae</taxon>
        <taxon>Oikopleura</taxon>
    </lineage>
</organism>
<dbReference type="AlphaFoldDB" id="E4YTE9"/>
<dbReference type="Proteomes" id="UP000011014">
    <property type="component" value="Unassembled WGS sequence"/>
</dbReference>